<dbReference type="InterPro" id="IPR008988">
    <property type="entry name" value="Transcriptional_repressor_C"/>
</dbReference>
<sequence>MTPNPILALTLFFAGGALIYLGWKYKLWTRVFHDSERDRKTAMEDVLKQLYHVEYSGRKATLNAMAGALKLSDKKLVSLIEEMSALNLIRAQADTISLTRAGKDYALHIIRVHRLWEKYLSERTGIDKSEWHNRAEQMEHTMTSEEAEELYHELGSPRFDPHGDPIPMKTGEIIESNAIPLSGIRENALVKIVHIEDEPEVIYEQIIDKKLHMGQQLKVTEIDDHRVRFFSEGQEYELSSIVASNIGVRKLSEEEVFESGKVRLSSLRQGEKGQVIGISSECRGANRRRLLDLGFIKGTSIETGLEGPMKEPKAYLIRNTLIALRNDQADLILIEKTK</sequence>
<dbReference type="Gene3D" id="2.30.30.90">
    <property type="match status" value="1"/>
</dbReference>
<feature type="domain" description="Ferrous iron transporter FeoA-like" evidence="3">
    <location>
        <begin position="262"/>
        <end position="336"/>
    </location>
</feature>
<evidence type="ECO:0000259" key="3">
    <source>
        <dbReference type="SMART" id="SM00899"/>
    </source>
</evidence>
<name>A0ABW7N8B2_9BACT</name>
<dbReference type="EMBL" id="JBIPKE010000015">
    <property type="protein sequence ID" value="MFH6983571.1"/>
    <property type="molecule type" value="Genomic_DNA"/>
</dbReference>
<accession>A0ABW7N8B2</accession>
<dbReference type="InterPro" id="IPR036388">
    <property type="entry name" value="WH-like_DNA-bd_sf"/>
</dbReference>
<protein>
    <submittedName>
        <fullName evidence="4">DtxR family transcriptional regulator</fullName>
    </submittedName>
</protein>
<keyword evidence="1" id="KW-0408">Iron</keyword>
<organism evidence="4 5">
    <name type="scientific">Marinoscillum luteum</name>
    <dbReference type="NCBI Taxonomy" id="861051"/>
    <lineage>
        <taxon>Bacteria</taxon>
        <taxon>Pseudomonadati</taxon>
        <taxon>Bacteroidota</taxon>
        <taxon>Cytophagia</taxon>
        <taxon>Cytophagales</taxon>
        <taxon>Reichenbachiellaceae</taxon>
        <taxon>Marinoscillum</taxon>
    </lineage>
</organism>
<dbReference type="PANTHER" id="PTHR33238:SF7">
    <property type="entry name" value="IRON-DEPENDENT TRANSCRIPTIONAL REGULATOR"/>
    <property type="match status" value="1"/>
</dbReference>
<feature type="transmembrane region" description="Helical" evidence="2">
    <location>
        <begin position="6"/>
        <end position="23"/>
    </location>
</feature>
<dbReference type="PANTHER" id="PTHR33238">
    <property type="entry name" value="IRON (METAL) DEPENDENT REPRESSOR, DTXR FAMILY"/>
    <property type="match status" value="1"/>
</dbReference>
<dbReference type="Pfam" id="PF02742">
    <property type="entry name" value="Fe_dep_repr_C"/>
    <property type="match status" value="1"/>
</dbReference>
<dbReference type="Pfam" id="PF04023">
    <property type="entry name" value="FeoA"/>
    <property type="match status" value="1"/>
</dbReference>
<keyword evidence="5" id="KW-1185">Reference proteome</keyword>
<proteinExistence type="predicted"/>
<dbReference type="InterPro" id="IPR050536">
    <property type="entry name" value="DtxR_MntR_Metal-Reg"/>
</dbReference>
<keyword evidence="2" id="KW-0812">Transmembrane</keyword>
<dbReference type="InterPro" id="IPR036421">
    <property type="entry name" value="Fe_dep_repressor_sf"/>
</dbReference>
<dbReference type="Proteomes" id="UP001610063">
    <property type="component" value="Unassembled WGS sequence"/>
</dbReference>
<dbReference type="RefSeq" id="WP_395417120.1">
    <property type="nucleotide sequence ID" value="NZ_JBIPKE010000015.1"/>
</dbReference>
<dbReference type="SUPFAM" id="SSF47979">
    <property type="entry name" value="Iron-dependent repressor protein, dimerization domain"/>
    <property type="match status" value="1"/>
</dbReference>
<gene>
    <name evidence="4" type="ORF">ACHKAR_08985</name>
</gene>
<feature type="domain" description="Ferrous iron transporter FeoA-like" evidence="3">
    <location>
        <begin position="179"/>
        <end position="250"/>
    </location>
</feature>
<evidence type="ECO:0000256" key="2">
    <source>
        <dbReference type="SAM" id="Phobius"/>
    </source>
</evidence>
<dbReference type="InterPro" id="IPR001367">
    <property type="entry name" value="Fe_dep_repressor"/>
</dbReference>
<dbReference type="Gene3D" id="1.10.10.10">
    <property type="entry name" value="Winged helix-like DNA-binding domain superfamily/Winged helix DNA-binding domain"/>
    <property type="match status" value="1"/>
</dbReference>
<comment type="caution">
    <text evidence="4">The sequence shown here is derived from an EMBL/GenBank/DDBJ whole genome shotgun (WGS) entry which is preliminary data.</text>
</comment>
<keyword evidence="2" id="KW-0472">Membrane</keyword>
<dbReference type="SMART" id="SM00529">
    <property type="entry name" value="HTH_DTXR"/>
    <property type="match status" value="1"/>
</dbReference>
<evidence type="ECO:0000313" key="4">
    <source>
        <dbReference type="EMBL" id="MFH6983571.1"/>
    </source>
</evidence>
<dbReference type="SMART" id="SM00899">
    <property type="entry name" value="FeoA"/>
    <property type="match status" value="2"/>
</dbReference>
<evidence type="ECO:0000313" key="5">
    <source>
        <dbReference type="Proteomes" id="UP001610063"/>
    </source>
</evidence>
<dbReference type="InterPro" id="IPR007167">
    <property type="entry name" value="Fe-transptr_FeoA-like"/>
</dbReference>
<dbReference type="InterPro" id="IPR038157">
    <property type="entry name" value="FeoA_core_dom"/>
</dbReference>
<keyword evidence="2" id="KW-1133">Transmembrane helix</keyword>
<reference evidence="4 5" key="1">
    <citation type="journal article" date="2013" name="Int. J. Syst. Evol. Microbiol.">
        <title>Marinoscillum luteum sp. nov., isolated from marine sediment.</title>
        <authorList>
            <person name="Cha I.T."/>
            <person name="Park S.J."/>
            <person name="Kim S.J."/>
            <person name="Kim J.G."/>
            <person name="Jung M.Y."/>
            <person name="Shin K.S."/>
            <person name="Kwon K.K."/>
            <person name="Yang S.H."/>
            <person name="Seo Y.S."/>
            <person name="Rhee S.K."/>
        </authorList>
    </citation>
    <scope>NUCLEOTIDE SEQUENCE [LARGE SCALE GENOMIC DNA]</scope>
    <source>
        <strain evidence="4 5">KCTC 23939</strain>
    </source>
</reference>
<dbReference type="SUPFAM" id="SSF50037">
    <property type="entry name" value="C-terminal domain of transcriptional repressors"/>
    <property type="match status" value="1"/>
</dbReference>
<evidence type="ECO:0000256" key="1">
    <source>
        <dbReference type="ARBA" id="ARBA00023004"/>
    </source>
</evidence>
<dbReference type="InterPro" id="IPR022689">
    <property type="entry name" value="Iron_dep_repressor"/>
</dbReference>